<evidence type="ECO:0000256" key="1">
    <source>
        <dbReference type="ARBA" id="ARBA00010990"/>
    </source>
</evidence>
<dbReference type="EMBL" id="JACICC010000001">
    <property type="protein sequence ID" value="MBB3808076.1"/>
    <property type="molecule type" value="Genomic_DNA"/>
</dbReference>
<evidence type="ECO:0000259" key="4">
    <source>
        <dbReference type="Pfam" id="PF22624"/>
    </source>
</evidence>
<name>A0A7W5Z137_9HYPH</name>
<dbReference type="GO" id="GO:0005829">
    <property type="term" value="C:cytosol"/>
    <property type="evidence" value="ECO:0007669"/>
    <property type="project" value="TreeGrafter"/>
</dbReference>
<comment type="similarity">
    <text evidence="1">Belongs to the P-Pant transferase superfamily. Gsp/Sfp/HetI/AcpT family.</text>
</comment>
<dbReference type="InterPro" id="IPR055066">
    <property type="entry name" value="AASDHPPT_N"/>
</dbReference>
<evidence type="ECO:0000313" key="5">
    <source>
        <dbReference type="EMBL" id="MBB3808076.1"/>
    </source>
</evidence>
<keyword evidence="2 5" id="KW-0808">Transferase</keyword>
<evidence type="ECO:0000313" key="6">
    <source>
        <dbReference type="Proteomes" id="UP000537592"/>
    </source>
</evidence>
<feature type="domain" description="4'-phosphopantetheinyl transferase" evidence="3">
    <location>
        <begin position="126"/>
        <end position="223"/>
    </location>
</feature>
<dbReference type="Gene3D" id="3.90.470.20">
    <property type="entry name" value="4'-phosphopantetheinyl transferase domain"/>
    <property type="match status" value="2"/>
</dbReference>
<dbReference type="SUPFAM" id="SSF56214">
    <property type="entry name" value="4'-phosphopantetheinyl transferase"/>
    <property type="match status" value="2"/>
</dbReference>
<sequence length="254" mass="27539">MPDLSSAIEIVMANVGLPPLLGAPNSPLGGSAEIPWPGADILSADERERQSRLRLASDRDVFALAHTLLRTELSRHARIAPQDWRFTRSDNGKPLLTPTLMAEHGLHFSLSHAGNIAVCAITRIGPVGVDVEPLRISSDVGGLTTIALTPREAASLSELDATRRHRQFLTYWTLKEAYTKACGVGLSRPMQDYGFHLEGDLPPRLIDGQNDATTWAFDSKALTDCVISAAVCTANAPAATFRYRYSGFYPGQDS</sequence>
<reference evidence="5 6" key="1">
    <citation type="submission" date="2020-08" db="EMBL/GenBank/DDBJ databases">
        <title>Genomic Encyclopedia of Type Strains, Phase IV (KMG-IV): sequencing the most valuable type-strain genomes for metagenomic binning, comparative biology and taxonomic classification.</title>
        <authorList>
            <person name="Goeker M."/>
        </authorList>
    </citation>
    <scope>NUCLEOTIDE SEQUENCE [LARGE SCALE GENOMIC DNA]</scope>
    <source>
        <strain evidence="5 6">DSM 28760</strain>
    </source>
</reference>
<dbReference type="GO" id="GO:0000287">
    <property type="term" value="F:magnesium ion binding"/>
    <property type="evidence" value="ECO:0007669"/>
    <property type="project" value="InterPro"/>
</dbReference>
<dbReference type="PANTHER" id="PTHR12215:SF10">
    <property type="entry name" value="L-AMINOADIPATE-SEMIALDEHYDE DEHYDROGENASE-PHOSPHOPANTETHEINYL TRANSFERASE"/>
    <property type="match status" value="1"/>
</dbReference>
<evidence type="ECO:0000259" key="3">
    <source>
        <dbReference type="Pfam" id="PF01648"/>
    </source>
</evidence>
<dbReference type="AlphaFoldDB" id="A0A7W5Z137"/>
<dbReference type="InterPro" id="IPR037143">
    <property type="entry name" value="4-PPantetheinyl_Trfase_dom_sf"/>
</dbReference>
<proteinExistence type="inferred from homology"/>
<dbReference type="InterPro" id="IPR050559">
    <property type="entry name" value="P-Pant_transferase_sf"/>
</dbReference>
<dbReference type="GO" id="GO:0008897">
    <property type="term" value="F:holo-[acyl-carrier-protein] synthase activity"/>
    <property type="evidence" value="ECO:0007669"/>
    <property type="project" value="InterPro"/>
</dbReference>
<accession>A0A7W5Z137</accession>
<dbReference type="PANTHER" id="PTHR12215">
    <property type="entry name" value="PHOSPHOPANTETHEINE TRANSFERASE"/>
    <property type="match status" value="1"/>
</dbReference>
<gene>
    <name evidence="5" type="ORF">FHS81_000130</name>
</gene>
<dbReference type="RefSeq" id="WP_183750123.1">
    <property type="nucleotide sequence ID" value="NZ_JACICC010000001.1"/>
</dbReference>
<keyword evidence="6" id="KW-1185">Reference proteome</keyword>
<dbReference type="GO" id="GO:0019878">
    <property type="term" value="P:lysine biosynthetic process via aminoadipic acid"/>
    <property type="evidence" value="ECO:0007669"/>
    <property type="project" value="TreeGrafter"/>
</dbReference>
<dbReference type="Proteomes" id="UP000537592">
    <property type="component" value="Unassembled WGS sequence"/>
</dbReference>
<dbReference type="Pfam" id="PF22624">
    <property type="entry name" value="AASDHPPT_N"/>
    <property type="match status" value="1"/>
</dbReference>
<dbReference type="Pfam" id="PF01648">
    <property type="entry name" value="ACPS"/>
    <property type="match status" value="1"/>
</dbReference>
<dbReference type="InterPro" id="IPR008278">
    <property type="entry name" value="4-PPantetheinyl_Trfase_dom"/>
</dbReference>
<protein>
    <submittedName>
        <fullName evidence="5">Phosphopantetheinyl transferase</fullName>
    </submittedName>
</protein>
<organism evidence="5 6">
    <name type="scientific">Pseudochelatococcus contaminans</name>
    <dbReference type="NCBI Taxonomy" id="1538103"/>
    <lineage>
        <taxon>Bacteria</taxon>
        <taxon>Pseudomonadati</taxon>
        <taxon>Pseudomonadota</taxon>
        <taxon>Alphaproteobacteria</taxon>
        <taxon>Hyphomicrobiales</taxon>
        <taxon>Chelatococcaceae</taxon>
        <taxon>Pseudochelatococcus</taxon>
    </lineage>
</organism>
<feature type="domain" description="4'-phosphopantetheinyl transferase N-terminal" evidence="4">
    <location>
        <begin position="41"/>
        <end position="120"/>
    </location>
</feature>
<comment type="caution">
    <text evidence="5">The sequence shown here is derived from an EMBL/GenBank/DDBJ whole genome shotgun (WGS) entry which is preliminary data.</text>
</comment>
<evidence type="ECO:0000256" key="2">
    <source>
        <dbReference type="ARBA" id="ARBA00022679"/>
    </source>
</evidence>